<dbReference type="InterPro" id="IPR043502">
    <property type="entry name" value="DNA/RNA_pol_sf"/>
</dbReference>
<dbReference type="Proteomes" id="UP000596742">
    <property type="component" value="Unassembled WGS sequence"/>
</dbReference>
<dbReference type="PANTHER" id="PTHR47331">
    <property type="entry name" value="PHD-TYPE DOMAIN-CONTAINING PROTEIN"/>
    <property type="match status" value="1"/>
</dbReference>
<evidence type="ECO:0008006" key="3">
    <source>
        <dbReference type="Google" id="ProtNLM"/>
    </source>
</evidence>
<protein>
    <recommendedName>
        <fullName evidence="3">Reverse transcriptase domain-containing protein</fullName>
    </recommendedName>
</protein>
<dbReference type="PANTHER" id="PTHR47331:SF1">
    <property type="entry name" value="GAG-LIKE PROTEIN"/>
    <property type="match status" value="1"/>
</dbReference>
<dbReference type="EMBL" id="UYJE01009611">
    <property type="protein sequence ID" value="VDI74823.1"/>
    <property type="molecule type" value="Genomic_DNA"/>
</dbReference>
<dbReference type="AlphaFoldDB" id="A0A8B6H7Q9"/>
<dbReference type="SUPFAM" id="SSF56672">
    <property type="entry name" value="DNA/RNA polymerases"/>
    <property type="match status" value="1"/>
</dbReference>
<evidence type="ECO:0000313" key="2">
    <source>
        <dbReference type="Proteomes" id="UP000596742"/>
    </source>
</evidence>
<accession>A0A8B6H7Q9</accession>
<gene>
    <name evidence="1" type="ORF">MGAL_10B007562</name>
</gene>
<reference evidence="1" key="1">
    <citation type="submission" date="2018-11" db="EMBL/GenBank/DDBJ databases">
        <authorList>
            <person name="Alioto T."/>
            <person name="Alioto T."/>
        </authorList>
    </citation>
    <scope>NUCLEOTIDE SEQUENCE</scope>
</reference>
<proteinExistence type="predicted"/>
<keyword evidence="2" id="KW-1185">Reference proteome</keyword>
<organism evidence="1 2">
    <name type="scientific">Mytilus galloprovincialis</name>
    <name type="common">Mediterranean mussel</name>
    <dbReference type="NCBI Taxonomy" id="29158"/>
    <lineage>
        <taxon>Eukaryota</taxon>
        <taxon>Metazoa</taxon>
        <taxon>Spiralia</taxon>
        <taxon>Lophotrochozoa</taxon>
        <taxon>Mollusca</taxon>
        <taxon>Bivalvia</taxon>
        <taxon>Autobranchia</taxon>
        <taxon>Pteriomorphia</taxon>
        <taxon>Mytilida</taxon>
        <taxon>Mytiloidea</taxon>
        <taxon>Mytilidae</taxon>
        <taxon>Mytilinae</taxon>
        <taxon>Mytilus</taxon>
    </lineage>
</organism>
<comment type="caution">
    <text evidence="1">The sequence shown here is derived from an EMBL/GenBank/DDBJ whole genome shotgun (WGS) entry which is preliminary data.</text>
</comment>
<evidence type="ECO:0000313" key="1">
    <source>
        <dbReference type="EMBL" id="VDI74823.1"/>
    </source>
</evidence>
<dbReference type="OrthoDB" id="10052339at2759"/>
<name>A0A8B6H7Q9_MYTGA</name>
<sequence>MYTATVSDYIQKGYAKEVTDVSNKSSHRWYLPHHPVTNEHKPEKVRVVFDCAAKLKDVSLNSRLLQGPDFMNSLVGVLMRIRQDHIALATDIEAMFHQVRVKDDDCDA</sequence>